<comment type="caution">
    <text evidence="1">The sequence shown here is derived from an EMBL/GenBank/DDBJ whole genome shotgun (WGS) entry which is preliminary data.</text>
</comment>
<proteinExistence type="predicted"/>
<evidence type="ECO:0000313" key="1">
    <source>
        <dbReference type="EMBL" id="MDC1857153.1"/>
    </source>
</evidence>
<dbReference type="RefSeq" id="WP_050756842.1">
    <property type="nucleotide sequence ID" value="NZ_CABKOQ010000015.1"/>
</dbReference>
<protein>
    <submittedName>
        <fullName evidence="1">Uncharacterized protein</fullName>
    </submittedName>
</protein>
<name>A0AAW6GH07_BACUN</name>
<reference evidence="1" key="1">
    <citation type="submission" date="2022-10" db="EMBL/GenBank/DDBJ databases">
        <title>Human gut microbiome strain richness.</title>
        <authorList>
            <person name="Chen-Liaw A."/>
        </authorList>
    </citation>
    <scope>NUCLEOTIDE SEQUENCE</scope>
    <source>
        <strain evidence="1">BSD2780061687st1_G10_BSD2780061687b_171204</strain>
    </source>
</reference>
<gene>
    <name evidence="1" type="ORF">POZ22_20605</name>
</gene>
<dbReference type="AlphaFoldDB" id="A0AAW6GH07"/>
<accession>A0AAW6GH07</accession>
<organism evidence="1 2">
    <name type="scientific">Bacteroides uniformis</name>
    <dbReference type="NCBI Taxonomy" id="820"/>
    <lineage>
        <taxon>Bacteria</taxon>
        <taxon>Pseudomonadati</taxon>
        <taxon>Bacteroidota</taxon>
        <taxon>Bacteroidia</taxon>
        <taxon>Bacteroidales</taxon>
        <taxon>Bacteroidaceae</taxon>
        <taxon>Bacteroides</taxon>
    </lineage>
</organism>
<evidence type="ECO:0000313" key="2">
    <source>
        <dbReference type="Proteomes" id="UP001214113"/>
    </source>
</evidence>
<dbReference type="Proteomes" id="UP001214113">
    <property type="component" value="Unassembled WGS sequence"/>
</dbReference>
<sequence length="119" mass="14051">MEEPFKDYGEFENLGTEKIVCVNVSRTYLGGERESLYECTRKYWRLNGERAGSADLVFAICCGYIVGVFKPVRWYQTECEQLKGRWEFDGKQLDDSPYLNQSIRKLWGRRQNPVMYINL</sequence>
<dbReference type="EMBL" id="JAQNSB010000047">
    <property type="protein sequence ID" value="MDC1857153.1"/>
    <property type="molecule type" value="Genomic_DNA"/>
</dbReference>